<name>A0ACB8T0K8_9AGAM</name>
<proteinExistence type="predicted"/>
<reference evidence="1" key="1">
    <citation type="submission" date="2021-03" db="EMBL/GenBank/DDBJ databases">
        <authorList>
            <consortium name="DOE Joint Genome Institute"/>
            <person name="Ahrendt S."/>
            <person name="Looney B.P."/>
            <person name="Miyauchi S."/>
            <person name="Morin E."/>
            <person name="Drula E."/>
            <person name="Courty P.E."/>
            <person name="Chicoki N."/>
            <person name="Fauchery L."/>
            <person name="Kohler A."/>
            <person name="Kuo A."/>
            <person name="Labutti K."/>
            <person name="Pangilinan J."/>
            <person name="Lipzen A."/>
            <person name="Riley R."/>
            <person name="Andreopoulos W."/>
            <person name="He G."/>
            <person name="Johnson J."/>
            <person name="Barry K.W."/>
            <person name="Grigoriev I.V."/>
            <person name="Nagy L."/>
            <person name="Hibbett D."/>
            <person name="Henrissat B."/>
            <person name="Matheny P.B."/>
            <person name="Labbe J."/>
            <person name="Martin F."/>
        </authorList>
    </citation>
    <scope>NUCLEOTIDE SEQUENCE</scope>
    <source>
        <strain evidence="1">HHB10654</strain>
    </source>
</reference>
<evidence type="ECO:0000313" key="1">
    <source>
        <dbReference type="EMBL" id="KAI0061902.1"/>
    </source>
</evidence>
<dbReference type="Proteomes" id="UP000814140">
    <property type="component" value="Unassembled WGS sequence"/>
</dbReference>
<protein>
    <submittedName>
        <fullName evidence="1">Uncharacterized protein</fullName>
    </submittedName>
</protein>
<gene>
    <name evidence="1" type="ORF">BV25DRAFT_713558</name>
</gene>
<sequence length="241" mass="27858">MLTATYIVTKSREVAWRAPRLTVTPDPMSTTLPPSAMSDSRPTKPYISDREAREEKRKRLLVEYACRLPMDQLPLEHQVSPENMKPTLVHFAIPIDIRILFRYADEHGLNRYYKNSISPNTVATSTVYNVVKRISKMVKYKLTLHEPFWPTNECNALLELYNNYTEEEKALVLEDEEDVINRVRKILGLGEDVRARWFFNVDDPWRPGAQDADDEDDDEEDSGGGKDSDEISTDESDMEDK</sequence>
<evidence type="ECO:0000313" key="2">
    <source>
        <dbReference type="Proteomes" id="UP000814140"/>
    </source>
</evidence>
<reference evidence="1" key="2">
    <citation type="journal article" date="2022" name="New Phytol.">
        <title>Evolutionary transition to the ectomycorrhizal habit in the genomes of a hyperdiverse lineage of mushroom-forming fungi.</title>
        <authorList>
            <person name="Looney B."/>
            <person name="Miyauchi S."/>
            <person name="Morin E."/>
            <person name="Drula E."/>
            <person name="Courty P.E."/>
            <person name="Kohler A."/>
            <person name="Kuo A."/>
            <person name="LaButti K."/>
            <person name="Pangilinan J."/>
            <person name="Lipzen A."/>
            <person name="Riley R."/>
            <person name="Andreopoulos W."/>
            <person name="He G."/>
            <person name="Johnson J."/>
            <person name="Nolan M."/>
            <person name="Tritt A."/>
            <person name="Barry K.W."/>
            <person name="Grigoriev I.V."/>
            <person name="Nagy L.G."/>
            <person name="Hibbett D."/>
            <person name="Henrissat B."/>
            <person name="Matheny P.B."/>
            <person name="Labbe J."/>
            <person name="Martin F.M."/>
        </authorList>
    </citation>
    <scope>NUCLEOTIDE SEQUENCE</scope>
    <source>
        <strain evidence="1">HHB10654</strain>
    </source>
</reference>
<comment type="caution">
    <text evidence="1">The sequence shown here is derived from an EMBL/GenBank/DDBJ whole genome shotgun (WGS) entry which is preliminary data.</text>
</comment>
<accession>A0ACB8T0K8</accession>
<keyword evidence="2" id="KW-1185">Reference proteome</keyword>
<organism evidence="1 2">
    <name type="scientific">Artomyces pyxidatus</name>
    <dbReference type="NCBI Taxonomy" id="48021"/>
    <lineage>
        <taxon>Eukaryota</taxon>
        <taxon>Fungi</taxon>
        <taxon>Dikarya</taxon>
        <taxon>Basidiomycota</taxon>
        <taxon>Agaricomycotina</taxon>
        <taxon>Agaricomycetes</taxon>
        <taxon>Russulales</taxon>
        <taxon>Auriscalpiaceae</taxon>
        <taxon>Artomyces</taxon>
    </lineage>
</organism>
<dbReference type="EMBL" id="MU277210">
    <property type="protein sequence ID" value="KAI0061902.1"/>
    <property type="molecule type" value="Genomic_DNA"/>
</dbReference>